<evidence type="ECO:0000313" key="3">
    <source>
        <dbReference type="Proteomes" id="UP000030129"/>
    </source>
</evidence>
<dbReference type="AlphaFoldDB" id="A0A0A2LTQ9"/>
<dbReference type="Pfam" id="PF19266">
    <property type="entry name" value="CIS_tube"/>
    <property type="match status" value="1"/>
</dbReference>
<name>A0A0A2LTQ9_9FLAO</name>
<proteinExistence type="predicted"/>
<evidence type="ECO:0000313" key="2">
    <source>
        <dbReference type="EMBL" id="KGO82671.1"/>
    </source>
</evidence>
<sequence length="257" mass="29132">MITGILGSIDKMRIEVFPTKEYTEPPRKTIFVQLNPEKYSMRHNVVFCDGQAMGTTGSDLRFNRIEGEEVSFEFLFDSTGIIPPGKIKDGNGQGSDLLDALGDAAEALKPAIVNPFVEVQTVEKEVEAFKDLLMGFDGDTHQTSYLKLLWGGYNLSCRLKNMNIDYVLFRKDGRPIRAKVNCTFKGTVDYKVMVAREQRSSPDLTHERTVKMNDKLTLLAEDIYRNNSFYIDVAKNNKLLSFRNITLGQKIKFPPVK</sequence>
<protein>
    <recommendedName>
        <fullName evidence="1">Contractile injection system tube protein N-terminal domain-containing protein</fullName>
    </recommendedName>
</protein>
<reference evidence="2 3" key="1">
    <citation type="submission" date="2013-09" db="EMBL/GenBank/DDBJ databases">
        <authorList>
            <person name="Zeng Z."/>
            <person name="Chen C."/>
        </authorList>
    </citation>
    <scope>NUCLEOTIDE SEQUENCE [LARGE SCALE GENOMIC DNA]</scope>
    <source>
        <strain evidence="2 3">F44-8</strain>
    </source>
</reference>
<dbReference type="RefSeq" id="WP_035132171.1">
    <property type="nucleotide sequence ID" value="NZ_JRLV01000005.1"/>
</dbReference>
<accession>A0A0A2LTQ9</accession>
<dbReference type="STRING" id="1406840.Q763_06155"/>
<evidence type="ECO:0000259" key="1">
    <source>
        <dbReference type="Pfam" id="PF19266"/>
    </source>
</evidence>
<gene>
    <name evidence="2" type="ORF">Q763_06155</name>
</gene>
<organism evidence="2 3">
    <name type="scientific">Flavobacterium beibuense F44-8</name>
    <dbReference type="NCBI Taxonomy" id="1406840"/>
    <lineage>
        <taxon>Bacteria</taxon>
        <taxon>Pseudomonadati</taxon>
        <taxon>Bacteroidota</taxon>
        <taxon>Flavobacteriia</taxon>
        <taxon>Flavobacteriales</taxon>
        <taxon>Flavobacteriaceae</taxon>
        <taxon>Flavobacterium</taxon>
    </lineage>
</organism>
<dbReference type="eggNOG" id="COG1652">
    <property type="taxonomic scope" value="Bacteria"/>
</dbReference>
<comment type="caution">
    <text evidence="2">The sequence shown here is derived from an EMBL/GenBank/DDBJ whole genome shotgun (WGS) entry which is preliminary data.</text>
</comment>
<dbReference type="Proteomes" id="UP000030129">
    <property type="component" value="Unassembled WGS sequence"/>
</dbReference>
<keyword evidence="3" id="KW-1185">Reference proteome</keyword>
<dbReference type="EMBL" id="JRLV01000005">
    <property type="protein sequence ID" value="KGO82671.1"/>
    <property type="molecule type" value="Genomic_DNA"/>
</dbReference>
<feature type="domain" description="Contractile injection system tube protein N-terminal" evidence="1">
    <location>
        <begin position="9"/>
        <end position="191"/>
    </location>
</feature>
<dbReference type="InterPro" id="IPR045361">
    <property type="entry name" value="CIS_tube_prot_N"/>
</dbReference>